<proteinExistence type="predicted"/>
<dbReference type="Proteomes" id="UP000063699">
    <property type="component" value="Chromosome"/>
</dbReference>
<evidence type="ECO:0000313" key="1">
    <source>
        <dbReference type="EMBL" id="ALG08497.1"/>
    </source>
</evidence>
<reference evidence="1 2" key="1">
    <citation type="submission" date="2015-07" db="EMBL/GenBank/DDBJ databases">
        <title>Genome sequencing of Kibdelosporangium phytohabitans.</title>
        <authorList>
            <person name="Qin S."/>
            <person name="Xing K."/>
        </authorList>
    </citation>
    <scope>NUCLEOTIDE SEQUENCE [LARGE SCALE GENOMIC DNA]</scope>
    <source>
        <strain evidence="1 2">KLBMP1111</strain>
    </source>
</reference>
<evidence type="ECO:0000313" key="2">
    <source>
        <dbReference type="Proteomes" id="UP000063699"/>
    </source>
</evidence>
<organism evidence="1 2">
    <name type="scientific">Kibdelosporangium phytohabitans</name>
    <dbReference type="NCBI Taxonomy" id="860235"/>
    <lineage>
        <taxon>Bacteria</taxon>
        <taxon>Bacillati</taxon>
        <taxon>Actinomycetota</taxon>
        <taxon>Actinomycetes</taxon>
        <taxon>Pseudonocardiales</taxon>
        <taxon>Pseudonocardiaceae</taxon>
        <taxon>Kibdelosporangium</taxon>
    </lineage>
</organism>
<name>A0A0N9HNH7_9PSEU</name>
<accession>A0A0N9HNH7</accession>
<dbReference type="KEGG" id="kphy:AOZ06_17650"/>
<dbReference type="AlphaFoldDB" id="A0A0N9HNH7"/>
<dbReference type="STRING" id="860235.AOZ06_17650"/>
<dbReference type="EMBL" id="CP012752">
    <property type="protein sequence ID" value="ALG08497.1"/>
    <property type="molecule type" value="Genomic_DNA"/>
</dbReference>
<gene>
    <name evidence="1" type="ORF">AOZ06_17650</name>
</gene>
<dbReference type="RefSeq" id="WP_054290404.1">
    <property type="nucleotide sequence ID" value="NZ_CP012752.1"/>
</dbReference>
<keyword evidence="2" id="KW-1185">Reference proteome</keyword>
<protein>
    <submittedName>
        <fullName evidence="1">Uncharacterized protein</fullName>
    </submittedName>
</protein>
<sequence>MRLHRRLGDEQLRRDAGIAHSLRHQAKDACTAPFQRRHGLVTLTATTAAGERGYRVRDVGLGTALTVTQAVTPGLVTRFTA</sequence>